<dbReference type="EMBL" id="MGFH01000193">
    <property type="protein sequence ID" value="OGM02961.1"/>
    <property type="molecule type" value="Genomic_DNA"/>
</dbReference>
<feature type="repeat" description="TPR" evidence="3">
    <location>
        <begin position="150"/>
        <end position="183"/>
    </location>
</feature>
<dbReference type="PANTHER" id="PTHR44943">
    <property type="entry name" value="CELLULOSE SYNTHASE OPERON PROTEIN C"/>
    <property type="match status" value="1"/>
</dbReference>
<proteinExistence type="predicted"/>
<comment type="caution">
    <text evidence="5">The sequence shown here is derived from an EMBL/GenBank/DDBJ whole genome shotgun (WGS) entry which is preliminary data.</text>
</comment>
<dbReference type="SMART" id="SM00028">
    <property type="entry name" value="TPR"/>
    <property type="match status" value="3"/>
</dbReference>
<feature type="repeat" description="TPR" evidence="3">
    <location>
        <begin position="116"/>
        <end position="149"/>
    </location>
</feature>
<dbReference type="AlphaFoldDB" id="A0A1F7WJI0"/>
<dbReference type="InterPro" id="IPR051685">
    <property type="entry name" value="Ycf3/AcsC/BcsC/TPR_MFPF"/>
</dbReference>
<feature type="region of interest" description="Disordered" evidence="4">
    <location>
        <begin position="235"/>
        <end position="265"/>
    </location>
</feature>
<dbReference type="PROSITE" id="PS50005">
    <property type="entry name" value="TPR"/>
    <property type="match status" value="2"/>
</dbReference>
<accession>A0A1F7WJI0</accession>
<dbReference type="InterPro" id="IPR019734">
    <property type="entry name" value="TPR_rpt"/>
</dbReference>
<gene>
    <name evidence="5" type="ORF">A2008_11095</name>
</gene>
<evidence type="ECO:0000313" key="5">
    <source>
        <dbReference type="EMBL" id="OGM02961.1"/>
    </source>
</evidence>
<keyword evidence="2 3" id="KW-0802">TPR repeat</keyword>
<sequence>MFTAALALSAVTACHGADLYKLCSKCGLKVPRSEDAANKFDINFCPACGNDLKQAGFVAKTAGEKVLELIKQKRRQIGDIRQLKASEWFEKGETSEDRIMKMACFINSIELDNSQAKVYNNLGVLYDEKLLAGEAVSCFRKAVELKPDYAIAINNLAKCLADTSRCDDAVEHYKKAIELEPANPVFRRNYADALAKLKKYDESIAEYKKSVELDKTGESTNIATFKIDLIERRLKGPQNKKQAEAEKTGGASEKNKPAPSPAGVK</sequence>
<evidence type="ECO:0000313" key="6">
    <source>
        <dbReference type="Proteomes" id="UP000178735"/>
    </source>
</evidence>
<evidence type="ECO:0000256" key="2">
    <source>
        <dbReference type="ARBA" id="ARBA00022803"/>
    </source>
</evidence>
<dbReference type="InterPro" id="IPR011990">
    <property type="entry name" value="TPR-like_helical_dom_sf"/>
</dbReference>
<protein>
    <submittedName>
        <fullName evidence="5">Uncharacterized protein</fullName>
    </submittedName>
</protein>
<evidence type="ECO:0000256" key="3">
    <source>
        <dbReference type="PROSITE-ProRule" id="PRU00339"/>
    </source>
</evidence>
<dbReference type="PANTHER" id="PTHR44943:SF4">
    <property type="entry name" value="TPR REPEAT-CONTAINING PROTEIN MJ0798"/>
    <property type="match status" value="1"/>
</dbReference>
<evidence type="ECO:0000256" key="1">
    <source>
        <dbReference type="ARBA" id="ARBA00022737"/>
    </source>
</evidence>
<dbReference type="Pfam" id="PF13181">
    <property type="entry name" value="TPR_8"/>
    <property type="match status" value="1"/>
</dbReference>
<reference evidence="5 6" key="1">
    <citation type="journal article" date="2016" name="Nat. Commun.">
        <title>Thousands of microbial genomes shed light on interconnected biogeochemical processes in an aquifer system.</title>
        <authorList>
            <person name="Anantharaman K."/>
            <person name="Brown C.T."/>
            <person name="Hug L.A."/>
            <person name="Sharon I."/>
            <person name="Castelle C.J."/>
            <person name="Probst A.J."/>
            <person name="Thomas B.C."/>
            <person name="Singh A."/>
            <person name="Wilkins M.J."/>
            <person name="Karaoz U."/>
            <person name="Brodie E.L."/>
            <person name="Williams K.H."/>
            <person name="Hubbard S.S."/>
            <person name="Banfield J.F."/>
        </authorList>
    </citation>
    <scope>NUCLEOTIDE SEQUENCE [LARGE SCALE GENOMIC DNA]</scope>
</reference>
<dbReference type="SUPFAM" id="SSF48452">
    <property type="entry name" value="TPR-like"/>
    <property type="match status" value="1"/>
</dbReference>
<dbReference type="Pfam" id="PF13432">
    <property type="entry name" value="TPR_16"/>
    <property type="match status" value="1"/>
</dbReference>
<organism evidence="5 6">
    <name type="scientific">Candidatus Wallbacteria bacterium GWC2_49_35</name>
    <dbReference type="NCBI Taxonomy" id="1817813"/>
    <lineage>
        <taxon>Bacteria</taxon>
        <taxon>Candidatus Walliibacteriota</taxon>
    </lineage>
</organism>
<keyword evidence="1" id="KW-0677">Repeat</keyword>
<evidence type="ECO:0000256" key="4">
    <source>
        <dbReference type="SAM" id="MobiDB-lite"/>
    </source>
</evidence>
<dbReference type="Proteomes" id="UP000178735">
    <property type="component" value="Unassembled WGS sequence"/>
</dbReference>
<name>A0A1F7WJI0_9BACT</name>
<dbReference type="STRING" id="1817813.A2008_11095"/>
<dbReference type="Gene3D" id="1.25.40.10">
    <property type="entry name" value="Tetratricopeptide repeat domain"/>
    <property type="match status" value="1"/>
</dbReference>